<evidence type="ECO:0000259" key="2">
    <source>
        <dbReference type="Pfam" id="PF02517"/>
    </source>
</evidence>
<keyword evidence="1" id="KW-0472">Membrane</keyword>
<sequence length="275" mass="32354">MRLMIFAVVVIYIGYFFPSYILLDYYLLITREWALNPSLDRVLYSVIAYYLLPVIAFSTLFISARRDKHWKQYSTSWPRNTCTWGEGVLVLLGLISLNSVSNYIQYIVFDWFSPGYWQAQAYNFTPLFSAYDGVIDWLSVLSSVMDGVFISPVIEELLFRYLLFVILRSVFGVTCAALLSSLIFASIHQWALYAFMSGIFLCWVFERYRRLEVVIAIHAGHNLFILLYDLVYYLITQLHFNPWEAVDISIIALQAGYLVLFLLFIYYQRREFREE</sequence>
<keyword evidence="1" id="KW-0812">Transmembrane</keyword>
<feature type="transmembrane region" description="Helical" evidence="1">
    <location>
        <begin position="161"/>
        <end position="184"/>
    </location>
</feature>
<dbReference type="GO" id="GO:0004175">
    <property type="term" value="F:endopeptidase activity"/>
    <property type="evidence" value="ECO:0007669"/>
    <property type="project" value="UniProtKB-ARBA"/>
</dbReference>
<keyword evidence="1" id="KW-1133">Transmembrane helix</keyword>
<evidence type="ECO:0000313" key="3">
    <source>
        <dbReference type="EMBL" id="ANP79262.1"/>
    </source>
</evidence>
<evidence type="ECO:0000256" key="1">
    <source>
        <dbReference type="SAM" id="Phobius"/>
    </source>
</evidence>
<dbReference type="PANTHER" id="PTHR36435:SF1">
    <property type="entry name" value="CAAX AMINO TERMINAL PROTEASE FAMILY PROTEIN"/>
    <property type="match status" value="1"/>
</dbReference>
<accession>A0A1B1C3B2</accession>
<feature type="transmembrane region" description="Helical" evidence="1">
    <location>
        <begin position="213"/>
        <end position="236"/>
    </location>
</feature>
<name>A0A1B1C3B2_9VIBR</name>
<feature type="transmembrane region" description="Helical" evidence="1">
    <location>
        <begin position="43"/>
        <end position="63"/>
    </location>
</feature>
<feature type="transmembrane region" description="Helical" evidence="1">
    <location>
        <begin position="190"/>
        <end position="206"/>
    </location>
</feature>
<reference evidence="3" key="2">
    <citation type="submission" date="2016-06" db="EMBL/GenBank/DDBJ databases">
        <title>Adaptive Radiation by Waves of Gene Transfer Leads to Fine-Scale Resource Partitioning in Marine Microbes.</title>
        <authorList>
            <person name="Hehemann J.-H."/>
            <person name="Arevalo P."/>
            <person name="Datta M.S."/>
            <person name="Yu X."/>
            <person name="Corzett C."/>
            <person name="Henschel A."/>
            <person name="Preheim S.P."/>
            <person name="Timberlake S."/>
            <person name="Alm E.J."/>
            <person name="Polz M.F."/>
        </authorList>
    </citation>
    <scope>NUCLEOTIDE SEQUENCE</scope>
    <source>
        <strain evidence="3">9CS106</strain>
    </source>
</reference>
<proteinExistence type="predicted"/>
<protein>
    <recommendedName>
        <fullName evidence="2">CAAX prenyl protease 2/Lysostaphin resistance protein A-like domain-containing protein</fullName>
    </recommendedName>
</protein>
<gene>
    <name evidence="3" type="ORF">A134_23360</name>
</gene>
<dbReference type="EMBL" id="CP016230">
    <property type="protein sequence ID" value="ANP79262.1"/>
    <property type="molecule type" value="Genomic_DNA"/>
</dbReference>
<dbReference type="GO" id="GO:0080120">
    <property type="term" value="P:CAAX-box protein maturation"/>
    <property type="evidence" value="ECO:0007669"/>
    <property type="project" value="UniProtKB-ARBA"/>
</dbReference>
<feature type="transmembrane region" description="Helical" evidence="1">
    <location>
        <begin position="128"/>
        <end position="149"/>
    </location>
</feature>
<dbReference type="InterPro" id="IPR003675">
    <property type="entry name" value="Rce1/LyrA-like_dom"/>
</dbReference>
<reference evidence="3" key="1">
    <citation type="journal article" date="2012" name="Science">
        <title>Ecological populations of bacteria act as socially cohesive units of antibiotic production and resistance.</title>
        <authorList>
            <person name="Cordero O.X."/>
            <person name="Wildschutte H."/>
            <person name="Kirkup B."/>
            <person name="Proehl S."/>
            <person name="Ngo L."/>
            <person name="Hussain F."/>
            <person name="Le Roux F."/>
            <person name="Mincer T."/>
            <person name="Polz M.F."/>
        </authorList>
    </citation>
    <scope>NUCLEOTIDE SEQUENCE</scope>
    <source>
        <strain evidence="3">9CS106</strain>
    </source>
</reference>
<dbReference type="Pfam" id="PF02517">
    <property type="entry name" value="Rce1-like"/>
    <property type="match status" value="1"/>
</dbReference>
<feature type="transmembrane region" description="Helical" evidence="1">
    <location>
        <begin position="5"/>
        <end position="23"/>
    </location>
</feature>
<dbReference type="PANTHER" id="PTHR36435">
    <property type="entry name" value="SLR1288 PROTEIN"/>
    <property type="match status" value="1"/>
</dbReference>
<dbReference type="InterPro" id="IPR052710">
    <property type="entry name" value="CAAX_protease"/>
</dbReference>
<feature type="transmembrane region" description="Helical" evidence="1">
    <location>
        <begin position="248"/>
        <end position="267"/>
    </location>
</feature>
<dbReference type="AlphaFoldDB" id="A0A1B1C3B2"/>
<feature type="transmembrane region" description="Helical" evidence="1">
    <location>
        <begin position="84"/>
        <end position="108"/>
    </location>
</feature>
<feature type="domain" description="CAAX prenyl protease 2/Lysostaphin resistance protein A-like" evidence="2">
    <location>
        <begin position="145"/>
        <end position="224"/>
    </location>
</feature>
<organism evidence="3">
    <name type="scientific">Vibrio crassostreae 9CS106</name>
    <dbReference type="NCBI Taxonomy" id="1191300"/>
    <lineage>
        <taxon>Bacteria</taxon>
        <taxon>Pseudomonadati</taxon>
        <taxon>Pseudomonadota</taxon>
        <taxon>Gammaproteobacteria</taxon>
        <taxon>Vibrionales</taxon>
        <taxon>Vibrionaceae</taxon>
        <taxon>Vibrio</taxon>
    </lineage>
</organism>